<dbReference type="SUPFAM" id="SSF56529">
    <property type="entry name" value="FAH"/>
    <property type="match status" value="1"/>
</dbReference>
<proteinExistence type="predicted"/>
<reference evidence="3" key="2">
    <citation type="submission" date="2020-09" db="EMBL/GenBank/DDBJ databases">
        <authorList>
            <person name="Sun Q."/>
            <person name="Zhou Y."/>
        </authorList>
    </citation>
    <scope>NUCLEOTIDE SEQUENCE</scope>
    <source>
        <strain evidence="3">CGMCC 1.12153</strain>
    </source>
</reference>
<protein>
    <submittedName>
        <fullName evidence="3">2-hydroxyhepta-2,4-diene-1,7-dioate isomerase</fullName>
    </submittedName>
</protein>
<feature type="domain" description="Fumarylacetoacetase-like C-terminal" evidence="2">
    <location>
        <begin position="44"/>
        <end position="249"/>
    </location>
</feature>
<dbReference type="PANTHER" id="PTHR11820">
    <property type="entry name" value="ACYLPYRUVASE"/>
    <property type="match status" value="1"/>
</dbReference>
<evidence type="ECO:0000313" key="4">
    <source>
        <dbReference type="Proteomes" id="UP000660110"/>
    </source>
</evidence>
<dbReference type="Proteomes" id="UP000660110">
    <property type="component" value="Unassembled WGS sequence"/>
</dbReference>
<dbReference type="InterPro" id="IPR012686">
    <property type="entry name" value="HPA_isomer/decarb_N"/>
</dbReference>
<keyword evidence="3" id="KW-0413">Isomerase</keyword>
<dbReference type="GO" id="GO:0008704">
    <property type="term" value="F:5-carboxymethyl-2-hydroxymuconate delta-isomerase activity"/>
    <property type="evidence" value="ECO:0007669"/>
    <property type="project" value="InterPro"/>
</dbReference>
<dbReference type="InterPro" id="IPR036663">
    <property type="entry name" value="Fumarylacetoacetase_C_sf"/>
</dbReference>
<evidence type="ECO:0000259" key="2">
    <source>
        <dbReference type="Pfam" id="PF01557"/>
    </source>
</evidence>
<evidence type="ECO:0000256" key="1">
    <source>
        <dbReference type="ARBA" id="ARBA00022723"/>
    </source>
</evidence>
<organism evidence="3 4">
    <name type="scientific">Halobacillus andaensis</name>
    <dbReference type="NCBI Taxonomy" id="1176239"/>
    <lineage>
        <taxon>Bacteria</taxon>
        <taxon>Bacillati</taxon>
        <taxon>Bacillota</taxon>
        <taxon>Bacilli</taxon>
        <taxon>Bacillales</taxon>
        <taxon>Bacillaceae</taxon>
        <taxon>Halobacillus</taxon>
    </lineage>
</organism>
<keyword evidence="1" id="KW-0479">Metal-binding</keyword>
<dbReference type="Pfam" id="PF01557">
    <property type="entry name" value="FAA_hydrolase"/>
    <property type="match status" value="1"/>
</dbReference>
<dbReference type="RefSeq" id="WP_188376446.1">
    <property type="nucleotide sequence ID" value="NZ_BMEL01000001.1"/>
</dbReference>
<dbReference type="PANTHER" id="PTHR11820:SF114">
    <property type="entry name" value="4-HYDROXYPHENYLACETATE CATABOLISM PROTEIN"/>
    <property type="match status" value="1"/>
</dbReference>
<dbReference type="NCBIfam" id="TIGR02305">
    <property type="entry name" value="HpaG-N-term"/>
    <property type="match status" value="1"/>
</dbReference>
<dbReference type="InterPro" id="IPR011234">
    <property type="entry name" value="Fumarylacetoacetase-like_C"/>
</dbReference>
<dbReference type="GO" id="GO:0046872">
    <property type="term" value="F:metal ion binding"/>
    <property type="evidence" value="ECO:0007669"/>
    <property type="project" value="UniProtKB-KW"/>
</dbReference>
<accession>A0A917B028</accession>
<dbReference type="AlphaFoldDB" id="A0A917B028"/>
<evidence type="ECO:0000313" key="3">
    <source>
        <dbReference type="EMBL" id="GGF14152.1"/>
    </source>
</evidence>
<name>A0A917B028_HALAA</name>
<sequence length="253" mass="27950">MSINVRARMNSRHYDELLQASSMNGVLQVDDASIKSWAPPVNGTVYGTLLNDRKAVEAMGQQLNAAPYKQPPKAPVLYIKPINTLAGHQSDVELPLETDELHVGASIGIVIGKQASKISEKEAYDFIEGYTLVNDISIPHDNVFRPAIKEKARDGFCPIGPWVVSYADVTQPEDLEINVYVNGDHKQQFLTEDLVRPIPKLLQDVTEFMTLFKGDVLMIGCGHDLPKVTAGDTVRIESAELGVLENKVRRVQS</sequence>
<keyword evidence="4" id="KW-1185">Reference proteome</keyword>
<dbReference type="EMBL" id="BMEL01000001">
    <property type="protein sequence ID" value="GGF14152.1"/>
    <property type="molecule type" value="Genomic_DNA"/>
</dbReference>
<comment type="caution">
    <text evidence="3">The sequence shown here is derived from an EMBL/GenBank/DDBJ whole genome shotgun (WGS) entry which is preliminary data.</text>
</comment>
<reference evidence="3" key="1">
    <citation type="journal article" date="2014" name="Int. J. Syst. Evol. Microbiol.">
        <title>Complete genome sequence of Corynebacterium casei LMG S-19264T (=DSM 44701T), isolated from a smear-ripened cheese.</title>
        <authorList>
            <consortium name="US DOE Joint Genome Institute (JGI-PGF)"/>
            <person name="Walter F."/>
            <person name="Albersmeier A."/>
            <person name="Kalinowski J."/>
            <person name="Ruckert C."/>
        </authorList>
    </citation>
    <scope>NUCLEOTIDE SEQUENCE</scope>
    <source>
        <strain evidence="3">CGMCC 1.12153</strain>
    </source>
</reference>
<dbReference type="Gene3D" id="3.90.850.10">
    <property type="entry name" value="Fumarylacetoacetase-like, C-terminal domain"/>
    <property type="match status" value="1"/>
</dbReference>
<dbReference type="GO" id="GO:0018800">
    <property type="term" value="F:5-oxopent-3-ene-1,2,5-tricarboxylate decarboxylase activity"/>
    <property type="evidence" value="ECO:0007669"/>
    <property type="project" value="InterPro"/>
</dbReference>
<gene>
    <name evidence="3" type="ORF">GCM10010954_11090</name>
</gene>